<reference evidence="1" key="1">
    <citation type="journal article" date="2023" name="Int. J. Syst. Evol. Microbiol.">
        <title>Collibacillus ludicampi gen. nov., sp. nov., a new soil bacterium of the family Alicyclobacillaceae.</title>
        <authorList>
            <person name="Jojima T."/>
            <person name="Ioku Y."/>
            <person name="Fukuta Y."/>
            <person name="Shirasaka N."/>
            <person name="Matsumura Y."/>
            <person name="Mori M."/>
        </authorList>
    </citation>
    <scope>NUCLEOTIDE SEQUENCE</scope>
    <source>
        <strain evidence="1">TP075</strain>
    </source>
</reference>
<evidence type="ECO:0008006" key="3">
    <source>
        <dbReference type="Google" id="ProtNLM"/>
    </source>
</evidence>
<name>A0AAV4LLN9_9BACL</name>
<protein>
    <recommendedName>
        <fullName evidence="3">DUF4258 domain-containing protein</fullName>
    </recommendedName>
</protein>
<dbReference type="RefSeq" id="WP_282201552.1">
    <property type="nucleotide sequence ID" value="NZ_BOQE01000002.1"/>
</dbReference>
<gene>
    <name evidence="1" type="ORF">DNHGIG_40540</name>
</gene>
<evidence type="ECO:0000313" key="1">
    <source>
        <dbReference type="EMBL" id="GIM48505.1"/>
    </source>
</evidence>
<comment type="caution">
    <text evidence="1">The sequence shown here is derived from an EMBL/GenBank/DDBJ whole genome shotgun (WGS) entry which is preliminary data.</text>
</comment>
<organism evidence="1 2">
    <name type="scientific">Collibacillus ludicampi</name>
    <dbReference type="NCBI Taxonomy" id="2771369"/>
    <lineage>
        <taxon>Bacteria</taxon>
        <taxon>Bacillati</taxon>
        <taxon>Bacillota</taxon>
        <taxon>Bacilli</taxon>
        <taxon>Bacillales</taxon>
        <taxon>Alicyclobacillaceae</taxon>
        <taxon>Collibacillus</taxon>
    </lineage>
</organism>
<proteinExistence type="predicted"/>
<dbReference type="AlphaFoldDB" id="A0AAV4LLN9"/>
<dbReference type="Proteomes" id="UP001057291">
    <property type="component" value="Unassembled WGS sequence"/>
</dbReference>
<accession>A0AAV4LLN9</accession>
<keyword evidence="2" id="KW-1185">Reference proteome</keyword>
<sequence length="133" mass="15592">MCDQCKDKAKAWLKGTRNVSFWQKQLQRLIASQAFLQVVHTAHAELRVRERSISDSDILEVILHGDVIHVWNGEMLMFGYVKTAPKTYRPLHVVIRLDALSLIVITAYDPRTQAWKWSQDYRRKVCFLNKKHS</sequence>
<dbReference type="Pfam" id="PF14076">
    <property type="entry name" value="DUF4258"/>
    <property type="match status" value="1"/>
</dbReference>
<dbReference type="EMBL" id="BOQE01000002">
    <property type="protein sequence ID" value="GIM48505.1"/>
    <property type="molecule type" value="Genomic_DNA"/>
</dbReference>
<dbReference type="InterPro" id="IPR025354">
    <property type="entry name" value="DUF4258"/>
</dbReference>
<evidence type="ECO:0000313" key="2">
    <source>
        <dbReference type="Proteomes" id="UP001057291"/>
    </source>
</evidence>